<reference evidence="1" key="2">
    <citation type="submission" date="2021-10" db="EMBL/GenBank/DDBJ databases">
        <title>Phylogenomics reveals ancestral predisposition of the termite-cultivated fungus Termitomyces towards a domesticated lifestyle.</title>
        <authorList>
            <person name="Auxier B."/>
            <person name="Grum-Grzhimaylo A."/>
            <person name="Cardenas M.E."/>
            <person name="Lodge J.D."/>
            <person name="Laessoe T."/>
            <person name="Pedersen O."/>
            <person name="Smith M.E."/>
            <person name="Kuyper T.W."/>
            <person name="Franco-Molano E.A."/>
            <person name="Baroni T.J."/>
            <person name="Aanen D.K."/>
        </authorList>
    </citation>
    <scope>NUCLEOTIDE SEQUENCE</scope>
    <source>
        <strain evidence="1">D49</strain>
    </source>
</reference>
<dbReference type="EMBL" id="JABCKI010005714">
    <property type="protein sequence ID" value="KAG5639748.1"/>
    <property type="molecule type" value="Genomic_DNA"/>
</dbReference>
<evidence type="ECO:0000313" key="1">
    <source>
        <dbReference type="EMBL" id="KAG5639748.1"/>
    </source>
</evidence>
<proteinExistence type="predicted"/>
<reference evidence="1" key="1">
    <citation type="submission" date="2021-02" db="EMBL/GenBank/DDBJ databases">
        <authorList>
            <person name="Nieuwenhuis M."/>
            <person name="Van De Peppel L.J.J."/>
        </authorList>
    </citation>
    <scope>NUCLEOTIDE SEQUENCE</scope>
    <source>
        <strain evidence="1">D49</strain>
    </source>
</reference>
<keyword evidence="2" id="KW-1185">Reference proteome</keyword>
<dbReference type="OrthoDB" id="2856616at2759"/>
<dbReference type="Proteomes" id="UP000717328">
    <property type="component" value="Unassembled WGS sequence"/>
</dbReference>
<name>A0A9P7K791_9AGAR</name>
<comment type="caution">
    <text evidence="1">The sequence shown here is derived from an EMBL/GenBank/DDBJ whole genome shotgun (WGS) entry which is preliminary data.</text>
</comment>
<accession>A0A9P7K791</accession>
<dbReference type="AlphaFoldDB" id="A0A9P7K791"/>
<protein>
    <submittedName>
        <fullName evidence="1">Uncharacterized protein</fullName>
    </submittedName>
</protein>
<gene>
    <name evidence="1" type="ORF">H0H81_000028</name>
</gene>
<organism evidence="1 2">
    <name type="scientific">Sphagnurus paluster</name>
    <dbReference type="NCBI Taxonomy" id="117069"/>
    <lineage>
        <taxon>Eukaryota</taxon>
        <taxon>Fungi</taxon>
        <taxon>Dikarya</taxon>
        <taxon>Basidiomycota</taxon>
        <taxon>Agaricomycotina</taxon>
        <taxon>Agaricomycetes</taxon>
        <taxon>Agaricomycetidae</taxon>
        <taxon>Agaricales</taxon>
        <taxon>Tricholomatineae</taxon>
        <taxon>Lyophyllaceae</taxon>
        <taxon>Sphagnurus</taxon>
    </lineage>
</organism>
<sequence length="388" mass="43898">MNLRHLSLHHLPYSERPARQDFLSLLEQFTLLEHLTLVRAFPKNIAAGSSNLGRTIYLPNLMNISLTGTVLEMVNIVECIPLQPAVRIQCHVDRMGDLKTNFWKFAKVLGSHFHSIMEEMPLDTLVLMGHEEGLRFTEECIFNPDFKQSFRIRAFGLTEEDPLLDLTIGPDAHTSHDEILIAALTSVCDTLPLANVHTLTLQNLDFVTQKSWPRLLRSFSSLRIIDIGGYPPTGLLWALLLNARSHSHLEHDDMLSMLLPSLEDVYLHNVDCFAGGLMVSSSGPVNSHCDLDDSRFLEVLAAYLEDRQQCSLALRSLSISRCNNVSLDVLKDIQGSVSHLLWDNRGMYKTASSRSDTEGLAIYRNQWSSNPPALRHYFRLRTLLELDL</sequence>
<evidence type="ECO:0000313" key="2">
    <source>
        <dbReference type="Proteomes" id="UP000717328"/>
    </source>
</evidence>